<evidence type="ECO:0000256" key="1">
    <source>
        <dbReference type="ARBA" id="ARBA00004496"/>
    </source>
</evidence>
<accession>A0A6I8SK72</accession>
<evidence type="ECO:0000256" key="3">
    <source>
        <dbReference type="ARBA" id="ARBA00022490"/>
    </source>
</evidence>
<dbReference type="PROSITE" id="PS00287">
    <property type="entry name" value="CYSTATIN"/>
    <property type="match status" value="1"/>
</dbReference>
<dbReference type="InterPro" id="IPR001713">
    <property type="entry name" value="Prot_inh_stefin"/>
</dbReference>
<dbReference type="GO" id="GO:0004869">
    <property type="term" value="F:cysteine-type endopeptidase inhibitor activity"/>
    <property type="evidence" value="ECO:0007669"/>
    <property type="project" value="InterPro"/>
</dbReference>
<dbReference type="Ensembl" id="ENSXETT00000093418">
    <property type="protein sequence ID" value="ENSXETP00000097851"/>
    <property type="gene ID" value="ENSXETG00000041081"/>
</dbReference>
<sequence>MYLCPTPQVKEDVKAKIEQNIDTFEAVLVATQLVSGTNYFMKINVGSPDYIHIRVYQDPKGNVSLSYVKQCETKDSPLVCF</sequence>
<dbReference type="GO" id="GO:0005737">
    <property type="term" value="C:cytoplasm"/>
    <property type="evidence" value="ECO:0007669"/>
    <property type="project" value="UniProtKB-SubCell"/>
</dbReference>
<dbReference type="Bgee" id="ENSXETG00000041081">
    <property type="expression patterns" value="Expressed in neurula embryo"/>
</dbReference>
<dbReference type="InParanoid" id="A0A6I8SK72"/>
<dbReference type="AlphaFoldDB" id="A0A6I8SK72"/>
<reference evidence="5" key="2">
    <citation type="submission" date="2020-05" db="UniProtKB">
        <authorList>
            <consortium name="Ensembl"/>
        </authorList>
    </citation>
    <scope>IDENTIFICATION</scope>
</reference>
<dbReference type="InterPro" id="IPR000010">
    <property type="entry name" value="Cystatin_dom"/>
</dbReference>
<comment type="similarity">
    <text evidence="2">Belongs to the cystatin family.</text>
</comment>
<reference evidence="5" key="1">
    <citation type="journal article" date="2010" name="Science">
        <title>The genome of the Western clawed frog Xenopus tropicalis.</title>
        <authorList>
            <person name="Hellsten U."/>
            <person name="Harland R.M."/>
            <person name="Gilchrist M.J."/>
            <person name="Hendrix D."/>
            <person name="Jurka J."/>
            <person name="Kapitonov V."/>
            <person name="Ovcharenko I."/>
            <person name="Putnam N.H."/>
            <person name="Shu S."/>
            <person name="Taher L."/>
            <person name="Blitz I.L."/>
            <person name="Blumberg B."/>
            <person name="Dichmann D.S."/>
            <person name="Dubchak I."/>
            <person name="Amaya E."/>
            <person name="Detter J.C."/>
            <person name="Fletcher R."/>
            <person name="Gerhard D.S."/>
            <person name="Goodstein D."/>
            <person name="Graves T."/>
            <person name="Grigoriev I.V."/>
            <person name="Grimwood J."/>
            <person name="Kawashima T."/>
            <person name="Lindquist E."/>
            <person name="Lucas S.M."/>
            <person name="Mead P.E."/>
            <person name="Mitros T."/>
            <person name="Ogino H."/>
            <person name="Ohta Y."/>
            <person name="Poliakov A.V."/>
            <person name="Pollet N."/>
            <person name="Robert J."/>
            <person name="Salamov A."/>
            <person name="Sater A.K."/>
            <person name="Schmutz J."/>
            <person name="Terry A."/>
            <person name="Vize P.D."/>
            <person name="Warren W.C."/>
            <person name="Wells D."/>
            <person name="Wills A."/>
            <person name="Wilson R.K."/>
            <person name="Zimmerman L.B."/>
            <person name="Zorn A.M."/>
            <person name="Grainger R."/>
            <person name="Grammer T."/>
            <person name="Khokha M.K."/>
            <person name="Richardson P.M."/>
            <person name="Rokhsar D.S."/>
        </authorList>
    </citation>
    <scope>NUCLEOTIDE SEQUENCE [LARGE SCALE GENOMIC DNA]</scope>
    <source>
        <strain evidence="5">Nigerian</strain>
    </source>
</reference>
<name>A0A6I8SK72_XENTR</name>
<dbReference type="InterPro" id="IPR018073">
    <property type="entry name" value="Prot_inh_cystat_CS"/>
</dbReference>
<evidence type="ECO:0000313" key="5">
    <source>
        <dbReference type="Ensembl" id="ENSXETP00000097851"/>
    </source>
</evidence>
<dbReference type="PANTHER" id="PTHR11414:SF27">
    <property type="entry name" value="CYSTATIN-A-LIKE"/>
    <property type="match status" value="1"/>
</dbReference>
<dbReference type="InterPro" id="IPR046350">
    <property type="entry name" value="Cystatin_sf"/>
</dbReference>
<keyword evidence="3" id="KW-0963">Cytoplasm</keyword>
<dbReference type="Gene3D" id="3.10.450.10">
    <property type="match status" value="1"/>
</dbReference>
<organism evidence="5">
    <name type="scientific">Xenopus tropicalis</name>
    <name type="common">Western clawed frog</name>
    <name type="synonym">Silurana tropicalis</name>
    <dbReference type="NCBI Taxonomy" id="8364"/>
    <lineage>
        <taxon>Eukaryota</taxon>
        <taxon>Metazoa</taxon>
        <taxon>Chordata</taxon>
        <taxon>Craniata</taxon>
        <taxon>Vertebrata</taxon>
        <taxon>Euteleostomi</taxon>
        <taxon>Amphibia</taxon>
        <taxon>Batrachia</taxon>
        <taxon>Anura</taxon>
        <taxon>Pipoidea</taxon>
        <taxon>Pipidae</taxon>
        <taxon>Xenopodinae</taxon>
        <taxon>Xenopus</taxon>
        <taxon>Silurana</taxon>
    </lineage>
</organism>
<comment type="subcellular location">
    <subcellularLocation>
        <location evidence="1">Cytoplasm</location>
    </subcellularLocation>
</comment>
<feature type="domain" description="Cystatin" evidence="4">
    <location>
        <begin position="21"/>
        <end position="67"/>
    </location>
</feature>
<dbReference type="PANTHER" id="PTHR11414">
    <property type="entry name" value="CYSTATIN FAMILY MEMBER"/>
    <property type="match status" value="1"/>
</dbReference>
<dbReference type="PRINTS" id="PR00295">
    <property type="entry name" value="STEFINA"/>
</dbReference>
<dbReference type="Pfam" id="PF00031">
    <property type="entry name" value="Cystatin"/>
    <property type="match status" value="1"/>
</dbReference>
<proteinExistence type="inferred from homology"/>
<protein>
    <recommendedName>
        <fullName evidence="4">Cystatin domain-containing protein</fullName>
    </recommendedName>
</protein>
<evidence type="ECO:0000256" key="2">
    <source>
        <dbReference type="ARBA" id="ARBA00009403"/>
    </source>
</evidence>
<dbReference type="SUPFAM" id="SSF54403">
    <property type="entry name" value="Cystatin/monellin"/>
    <property type="match status" value="1"/>
</dbReference>
<evidence type="ECO:0000259" key="4">
    <source>
        <dbReference type="Pfam" id="PF00031"/>
    </source>
</evidence>